<feature type="region of interest" description="Disordered" evidence="1">
    <location>
        <begin position="256"/>
        <end position="331"/>
    </location>
</feature>
<evidence type="ECO:0000313" key="2">
    <source>
        <dbReference type="EMBL" id="CAA9400099.1"/>
    </source>
</evidence>
<protein>
    <submittedName>
        <fullName evidence="2">Oxidoreductase</fullName>
    </submittedName>
</protein>
<dbReference type="AlphaFoldDB" id="A0A6J4NXA8"/>
<accession>A0A6J4NXA8</accession>
<feature type="compositionally biased region" description="Basic residues" evidence="1">
    <location>
        <begin position="64"/>
        <end position="75"/>
    </location>
</feature>
<feature type="region of interest" description="Disordered" evidence="1">
    <location>
        <begin position="17"/>
        <end position="145"/>
    </location>
</feature>
<feature type="compositionally biased region" description="Basic and acidic residues" evidence="1">
    <location>
        <begin position="125"/>
        <end position="142"/>
    </location>
</feature>
<name>A0A6J4NXA8_9ACTN</name>
<reference evidence="2" key="1">
    <citation type="submission" date="2020-02" db="EMBL/GenBank/DDBJ databases">
        <authorList>
            <person name="Meier V. D."/>
        </authorList>
    </citation>
    <scope>NUCLEOTIDE SEQUENCE</scope>
    <source>
        <strain evidence="2">AVDCRST_MAG82</strain>
    </source>
</reference>
<feature type="compositionally biased region" description="Basic and acidic residues" evidence="1">
    <location>
        <begin position="294"/>
        <end position="313"/>
    </location>
</feature>
<gene>
    <name evidence="2" type="ORF">AVDCRST_MAG82-156</name>
</gene>
<dbReference type="EMBL" id="CADCVA010000017">
    <property type="protein sequence ID" value="CAA9400099.1"/>
    <property type="molecule type" value="Genomic_DNA"/>
</dbReference>
<feature type="compositionally biased region" description="Basic and acidic residues" evidence="1">
    <location>
        <begin position="256"/>
        <end position="267"/>
    </location>
</feature>
<evidence type="ECO:0000256" key="1">
    <source>
        <dbReference type="SAM" id="MobiDB-lite"/>
    </source>
</evidence>
<feature type="compositionally biased region" description="Basic and acidic residues" evidence="1">
    <location>
        <begin position="20"/>
        <end position="33"/>
    </location>
</feature>
<feature type="compositionally biased region" description="Basic residues" evidence="1">
    <location>
        <begin position="274"/>
        <end position="286"/>
    </location>
</feature>
<feature type="non-terminal residue" evidence="2">
    <location>
        <position position="331"/>
    </location>
</feature>
<organism evidence="2">
    <name type="scientific">uncultured Rubrobacteraceae bacterium</name>
    <dbReference type="NCBI Taxonomy" id="349277"/>
    <lineage>
        <taxon>Bacteria</taxon>
        <taxon>Bacillati</taxon>
        <taxon>Actinomycetota</taxon>
        <taxon>Rubrobacteria</taxon>
        <taxon>Rubrobacterales</taxon>
        <taxon>Rubrobacteraceae</taxon>
        <taxon>environmental samples</taxon>
    </lineage>
</organism>
<feature type="non-terminal residue" evidence="2">
    <location>
        <position position="1"/>
    </location>
</feature>
<sequence>GVQASWEHGADGLRAVPGVHDLRTGGRRGDFQGDRWPFPRGRGQLYRHRRRLLERRLRGDHRPGARGRPRRRRPCHQGPLSYGRGPERRRPLAQTRSAGVRGQPQASRHGLHRPLPGSLLGRCDPAGRDPLRPHRPRQERQGPLHRRLQLHGLAAHEEPRCQRGRRLREVRVPAAAVLARGAKHRAGGFARLRGGGAGCDPLEPPWRRLPLREVQARRGAARGLAHRWRRGVYGGVLGPPRHGAQLGHARRGWQDLRGDRQELRPDLSKLAPQARRHDRPDHRRPHPGTTGRQPRRERLGTDRRSGRGPLHSERPRRRLPVPFYPQRPTGV</sequence>
<proteinExistence type="predicted"/>
<feature type="compositionally biased region" description="Basic and acidic residues" evidence="1">
    <location>
        <begin position="54"/>
        <end position="63"/>
    </location>
</feature>